<keyword evidence="9" id="KW-0325">Glycoprotein</keyword>
<feature type="transmembrane region" description="Helical" evidence="18">
    <location>
        <begin position="329"/>
        <end position="349"/>
    </location>
</feature>
<evidence type="ECO:0000256" key="15">
    <source>
        <dbReference type="ARBA" id="ARBA00042473"/>
    </source>
</evidence>
<comment type="catalytic activity">
    <reaction evidence="1">
        <text>NH4(+)(in) = NH4(+)(out)</text>
        <dbReference type="Rhea" id="RHEA:28747"/>
        <dbReference type="ChEBI" id="CHEBI:28938"/>
    </reaction>
</comment>
<evidence type="ECO:0000259" key="19">
    <source>
        <dbReference type="Pfam" id="PF00909"/>
    </source>
</evidence>
<dbReference type="InterPro" id="IPR002229">
    <property type="entry name" value="RhesusRHD"/>
</dbReference>
<feature type="transmembrane region" description="Helical" evidence="18">
    <location>
        <begin position="57"/>
        <end position="76"/>
    </location>
</feature>
<keyword evidence="7 18" id="KW-0472">Membrane</keyword>
<protein>
    <recommendedName>
        <fullName evidence="13">Ammonium transporter Rh type A</fullName>
    </recommendedName>
    <alternativeName>
        <fullName evidence="15">Erythrocyte membrane glycoprotein Rh50</fullName>
    </alternativeName>
    <alternativeName>
        <fullName evidence="14">Rhesus blood group family type A glycoprotein</fullName>
    </alternativeName>
</protein>
<feature type="transmembrane region" description="Helical" evidence="18">
    <location>
        <begin position="119"/>
        <end position="138"/>
    </location>
</feature>
<evidence type="ECO:0000256" key="18">
    <source>
        <dbReference type="SAM" id="Phobius"/>
    </source>
</evidence>
<evidence type="ECO:0000256" key="13">
    <source>
        <dbReference type="ARBA" id="ARBA00041037"/>
    </source>
</evidence>
<evidence type="ECO:0000256" key="2">
    <source>
        <dbReference type="ARBA" id="ARBA00004141"/>
    </source>
</evidence>
<sequence length="464" mass="49991">MPAYATNMRLKFPILALILEIITIILYAVFVTYDDGKGHGHEHNTNHTAKPMELYPMFQDVHVMIFIGFGFLMTFLKKYGFSSVGINLLLAAFGLQWGLLMQGVWHMDHGKIKVDVFKMINADFSTATVLISFGAVLGKTSPVQLLIMTILEITIFSINEHLVANTLGASDVGASMIIHAFGAYFGLAVARVLYRPGLRNGHENDGSVYHSDMFAMIGTVFLWMFWPSFNSAIAESGHEQLTAVINTYLSLAACVLSAYAISSLVEHKGKLDMVRFQSFSLKKKKKDNNIPNSQNILVYLCVAQVHIQNATLAGGVAVGTCADMNIQPFGAMLIGVVAGIISTLGFKYLTPVLASNLGIQDTCGVHNLHGMPGILGGLAGIVAVALGKKKEGDASMQAAALASSLGFALIGGAITGLIMKLPVWGQPPDQNCFDDSIYWEVPEADEESDGSLAPADHSKNKTEA</sequence>
<dbReference type="GO" id="GO:0008519">
    <property type="term" value="F:ammonium channel activity"/>
    <property type="evidence" value="ECO:0007669"/>
    <property type="project" value="InterPro"/>
</dbReference>
<evidence type="ECO:0000313" key="20">
    <source>
        <dbReference type="EMBL" id="KAF6717106.1"/>
    </source>
</evidence>
<dbReference type="Proteomes" id="UP000646548">
    <property type="component" value="Unassembled WGS sequence"/>
</dbReference>
<evidence type="ECO:0000256" key="11">
    <source>
        <dbReference type="ARBA" id="ARBA00035761"/>
    </source>
</evidence>
<dbReference type="Pfam" id="PF00909">
    <property type="entry name" value="Ammonium_transp"/>
    <property type="match status" value="2"/>
</dbReference>
<evidence type="ECO:0000256" key="16">
    <source>
        <dbReference type="ARBA" id="ARBA00046403"/>
    </source>
</evidence>
<keyword evidence="6 18" id="KW-1133">Transmembrane helix</keyword>
<dbReference type="SUPFAM" id="SSF111352">
    <property type="entry name" value="Ammonium transporter"/>
    <property type="match status" value="2"/>
</dbReference>
<feature type="transmembrane region" description="Helical" evidence="18">
    <location>
        <begin position="12"/>
        <end position="33"/>
    </location>
</feature>
<comment type="subcellular location">
    <subcellularLocation>
        <location evidence="2">Membrane</location>
        <topology evidence="2">Multi-pass membrane protein</topology>
    </subcellularLocation>
</comment>
<accession>A0A834F152</accession>
<feature type="domain" description="Ammonium transporter AmtB-like" evidence="19">
    <location>
        <begin position="24"/>
        <end position="278"/>
    </location>
</feature>
<reference evidence="20" key="1">
    <citation type="journal article" name="BMC Genomics">
        <title>Long-read sequencing and de novo genome assembly of marine medaka (Oryzias melastigma).</title>
        <authorList>
            <person name="Liang P."/>
            <person name="Saqib H.S.A."/>
            <person name="Ni X."/>
            <person name="Shen Y."/>
        </authorList>
    </citation>
    <scope>NUCLEOTIDE SEQUENCE</scope>
    <source>
        <strain evidence="20">Bigg-433</strain>
    </source>
</reference>
<comment type="subunit">
    <text evidence="16">Homodimer. Heterotrimer; a RHCE monomer interacts with a RHAG homodimer. Component of the ankyrin-1 complex in the erythrocyte, composed of ANK1, RHCE, RHAG, SLC4A1, EPB42, GYPA, GYPB and AQP1. Interacts with GYPB (via the N-terminal); this interaction bridges the (RHAG)2(RHCE) heterotrimer with the SLC4A1 Band 3 I dimer complexed with GYPA.</text>
</comment>
<dbReference type="InterPro" id="IPR029020">
    <property type="entry name" value="Ammonium/urea_transptr"/>
</dbReference>
<keyword evidence="4" id="KW-0813">Transport</keyword>
<evidence type="ECO:0000256" key="14">
    <source>
        <dbReference type="ARBA" id="ARBA00042104"/>
    </source>
</evidence>
<evidence type="ECO:0000256" key="12">
    <source>
        <dbReference type="ARBA" id="ARBA00036281"/>
    </source>
</evidence>
<evidence type="ECO:0000256" key="3">
    <source>
        <dbReference type="ARBA" id="ARBA00011036"/>
    </source>
</evidence>
<comment type="function">
    <text evidence="10">Functions as an ammonia transporter. May play a role in the elimination of ammonia in the gill.</text>
</comment>
<feature type="transmembrane region" description="Helical" evidence="18">
    <location>
        <begin position="88"/>
        <end position="107"/>
    </location>
</feature>
<evidence type="ECO:0000256" key="17">
    <source>
        <dbReference type="SAM" id="MobiDB-lite"/>
    </source>
</evidence>
<evidence type="ECO:0000256" key="5">
    <source>
        <dbReference type="ARBA" id="ARBA00022692"/>
    </source>
</evidence>
<feature type="transmembrane region" description="Helical" evidence="18">
    <location>
        <begin position="369"/>
        <end position="386"/>
    </location>
</feature>
<evidence type="ECO:0000256" key="1">
    <source>
        <dbReference type="ARBA" id="ARBA00000309"/>
    </source>
</evidence>
<dbReference type="GO" id="GO:0097272">
    <property type="term" value="P:ammonium homeostasis"/>
    <property type="evidence" value="ECO:0007669"/>
    <property type="project" value="TreeGrafter"/>
</dbReference>
<feature type="domain" description="Ammonium transporter AmtB-like" evidence="19">
    <location>
        <begin position="305"/>
        <end position="436"/>
    </location>
</feature>
<organism evidence="20 21">
    <name type="scientific">Oryzias melastigma</name>
    <name type="common">Marine medaka</name>
    <dbReference type="NCBI Taxonomy" id="30732"/>
    <lineage>
        <taxon>Eukaryota</taxon>
        <taxon>Metazoa</taxon>
        <taxon>Chordata</taxon>
        <taxon>Craniata</taxon>
        <taxon>Vertebrata</taxon>
        <taxon>Euteleostomi</taxon>
        <taxon>Actinopterygii</taxon>
        <taxon>Neopterygii</taxon>
        <taxon>Teleostei</taxon>
        <taxon>Neoteleostei</taxon>
        <taxon>Acanthomorphata</taxon>
        <taxon>Ovalentaria</taxon>
        <taxon>Atherinomorphae</taxon>
        <taxon>Beloniformes</taxon>
        <taxon>Adrianichthyidae</taxon>
        <taxon>Oryziinae</taxon>
        <taxon>Oryzias</taxon>
    </lineage>
</organism>
<evidence type="ECO:0000313" key="21">
    <source>
        <dbReference type="Proteomes" id="UP000646548"/>
    </source>
</evidence>
<comment type="caution">
    <text evidence="20">The sequence shown here is derived from an EMBL/GenBank/DDBJ whole genome shotgun (WGS) entry which is preliminary data.</text>
</comment>
<dbReference type="GO" id="GO:0005886">
    <property type="term" value="C:plasma membrane"/>
    <property type="evidence" value="ECO:0007669"/>
    <property type="project" value="InterPro"/>
</dbReference>
<feature type="transmembrane region" description="Helical" evidence="18">
    <location>
        <begin position="176"/>
        <end position="194"/>
    </location>
</feature>
<feature type="transmembrane region" description="Helical" evidence="18">
    <location>
        <begin position="206"/>
        <end position="225"/>
    </location>
</feature>
<feature type="transmembrane region" description="Helical" evidence="18">
    <location>
        <begin position="145"/>
        <end position="164"/>
    </location>
</feature>
<evidence type="ECO:0000256" key="4">
    <source>
        <dbReference type="ARBA" id="ARBA00022448"/>
    </source>
</evidence>
<comment type="similarity">
    <text evidence="3">Belongs to the ammonium transporter (TC 2.A.49) family. Rh subfamily.</text>
</comment>
<proteinExistence type="inferred from homology"/>
<dbReference type="AlphaFoldDB" id="A0A834F152"/>
<dbReference type="PANTHER" id="PTHR11730:SF32">
    <property type="entry name" value="AMMONIUM TRANSPORTER RH TYPE A"/>
    <property type="match status" value="1"/>
</dbReference>
<comment type="catalytic activity">
    <reaction evidence="12">
        <text>methylamine(out) = methylamine(in)</text>
        <dbReference type="Rhea" id="RHEA:74391"/>
        <dbReference type="ChEBI" id="CHEBI:59338"/>
    </reaction>
</comment>
<feature type="transmembrane region" description="Helical" evidence="18">
    <location>
        <begin position="245"/>
        <end position="265"/>
    </location>
</feature>
<dbReference type="EMBL" id="WKFB01000885">
    <property type="protein sequence ID" value="KAF6717106.1"/>
    <property type="molecule type" value="Genomic_DNA"/>
</dbReference>
<dbReference type="Gene3D" id="1.10.3430.10">
    <property type="entry name" value="Ammonium transporter AmtB like domains"/>
    <property type="match status" value="2"/>
</dbReference>
<dbReference type="PANTHER" id="PTHR11730">
    <property type="entry name" value="AMMONIUM TRANSPORTER"/>
    <property type="match status" value="1"/>
</dbReference>
<keyword evidence="8" id="KW-0924">Ammonia transport</keyword>
<evidence type="ECO:0000256" key="10">
    <source>
        <dbReference type="ARBA" id="ARBA00025220"/>
    </source>
</evidence>
<dbReference type="InterPro" id="IPR024041">
    <property type="entry name" value="NH4_transpt_AmtB-like_dom"/>
</dbReference>
<feature type="transmembrane region" description="Helical" evidence="18">
    <location>
        <begin position="398"/>
        <end position="419"/>
    </location>
</feature>
<evidence type="ECO:0000256" key="8">
    <source>
        <dbReference type="ARBA" id="ARBA00023177"/>
    </source>
</evidence>
<dbReference type="PRINTS" id="PR00342">
    <property type="entry name" value="RHESUSRHD"/>
</dbReference>
<evidence type="ECO:0000256" key="7">
    <source>
        <dbReference type="ARBA" id="ARBA00023136"/>
    </source>
</evidence>
<gene>
    <name evidence="20" type="ORF">FQA47_001717</name>
</gene>
<evidence type="ECO:0000256" key="9">
    <source>
        <dbReference type="ARBA" id="ARBA00023180"/>
    </source>
</evidence>
<name>A0A834F152_ORYME</name>
<feature type="region of interest" description="Disordered" evidence="17">
    <location>
        <begin position="443"/>
        <end position="464"/>
    </location>
</feature>
<keyword evidence="5 18" id="KW-0812">Transmembrane</keyword>
<comment type="catalytic activity">
    <reaction evidence="11">
        <text>CO2(out) = CO2(in)</text>
        <dbReference type="Rhea" id="RHEA:74891"/>
        <dbReference type="ChEBI" id="CHEBI:16526"/>
    </reaction>
</comment>
<evidence type="ECO:0000256" key="6">
    <source>
        <dbReference type="ARBA" id="ARBA00022989"/>
    </source>
</evidence>